<reference evidence="5 6" key="1">
    <citation type="submission" date="2019-07" db="EMBL/GenBank/DDBJ databases">
        <title>Sphingomonas alkalisoli sp. nov., isolated from rhizosphere soil of Suaedae salsa.</title>
        <authorList>
            <person name="Zhang H."/>
            <person name="Xu L."/>
            <person name="Zhang J.-X."/>
            <person name="Sun J.-Q."/>
        </authorList>
    </citation>
    <scope>NUCLEOTIDE SEQUENCE [LARGE SCALE GENOMIC DNA]</scope>
    <source>
        <strain evidence="5 6">XS-10</strain>
    </source>
</reference>
<dbReference type="Gene3D" id="3.40.50.620">
    <property type="entry name" value="HUPs"/>
    <property type="match status" value="1"/>
</dbReference>
<dbReference type="SUPFAM" id="SSF52402">
    <property type="entry name" value="Adenine nucleotide alpha hydrolases-like"/>
    <property type="match status" value="1"/>
</dbReference>
<protein>
    <recommendedName>
        <fullName evidence="2">asparagine synthase (glutamine-hydrolyzing)</fullName>
        <ecNumber evidence="2">6.3.5.4</ecNumber>
    </recommendedName>
</protein>
<evidence type="ECO:0000256" key="3">
    <source>
        <dbReference type="ARBA" id="ARBA00048741"/>
    </source>
</evidence>
<organism evidence="5 6">
    <name type="scientific">Sphingomonas suaedae</name>
    <dbReference type="NCBI Taxonomy" id="2599297"/>
    <lineage>
        <taxon>Bacteria</taxon>
        <taxon>Pseudomonadati</taxon>
        <taxon>Pseudomonadota</taxon>
        <taxon>Alphaproteobacteria</taxon>
        <taxon>Sphingomonadales</taxon>
        <taxon>Sphingomonadaceae</taxon>
        <taxon>Sphingomonas</taxon>
    </lineage>
</organism>
<proteinExistence type="predicted"/>
<dbReference type="EC" id="6.3.5.4" evidence="2"/>
<dbReference type="KEGG" id="ssua:FPZ54_03365"/>
<keyword evidence="6" id="KW-1185">Reference proteome</keyword>
<name>A0A518RCG6_9SPHN</name>
<dbReference type="AlphaFoldDB" id="A0A518RCG6"/>
<dbReference type="Pfam" id="PF00733">
    <property type="entry name" value="Asn_synthase"/>
    <property type="match status" value="1"/>
</dbReference>
<feature type="domain" description="Asparagine synthetase" evidence="4">
    <location>
        <begin position="239"/>
        <end position="599"/>
    </location>
</feature>
<evidence type="ECO:0000313" key="5">
    <source>
        <dbReference type="EMBL" id="QDX25157.1"/>
    </source>
</evidence>
<dbReference type="Proteomes" id="UP000318055">
    <property type="component" value="Chromosome"/>
</dbReference>
<accession>A0A518RCG6</accession>
<gene>
    <name evidence="5" type="ORF">FPZ54_03365</name>
</gene>
<sequence length="607" mass="65331">MRRHGDQRARRGHASFHADPCHMIRPRFLAGLGLPANAAMRLRKRVRDAALTKLVDAPALFVAIAPDTPMLDLGSGAYIIGSLFTGGSRAALDALSPAAVSAIIGSSGEHLVRGYWGDYVAILPRGASVTLVRAPFGALPCLHIADGPGRIAASDIDMLQLGLAERSGLTLDYTEIARQLIAGDLRGNATCLTGIEEVRGGERLTIGVGAPQPERVWTPWTFAAPARRIDDRREADRRLRDAARSCVALCTARASRPLLLLSGGLDSSIVAACLADTDRDFACLNLVATNPTGDERSFARAMAAHTGRPLHERDMADGAPDIRRLAAVRLPRPVARSFEQHVYAQASIEAAALGCDALVDGGGGDNVFSSVQSASPAADCRLDPEGRRHFWRLCGDIARLAQASRRTVAWRAFLRARRAHTPSRWPVDLRFLHPDAGALSVNAVAHPWLDEDRQAWPGRAAHVAMLVAAQGYAEDGPHGAKRDAISPLVSQPLIEHCLRIPSWDWFENGRNRAAARRAFEAELPAEVAWREGKGSPESLLVTLFETHRAMLRDHLGEGLLAGARVIDRDAVIAAIDDPRPAHGPGFGRILQLADAESWARGILGDQG</sequence>
<comment type="pathway">
    <text evidence="1">Amino-acid biosynthesis; L-asparagine biosynthesis; L-asparagine from L-aspartate (L-Gln route): step 1/1.</text>
</comment>
<evidence type="ECO:0000256" key="2">
    <source>
        <dbReference type="ARBA" id="ARBA00012737"/>
    </source>
</evidence>
<dbReference type="GO" id="GO:0006529">
    <property type="term" value="P:asparagine biosynthetic process"/>
    <property type="evidence" value="ECO:0007669"/>
    <property type="project" value="InterPro"/>
</dbReference>
<evidence type="ECO:0000256" key="1">
    <source>
        <dbReference type="ARBA" id="ARBA00005187"/>
    </source>
</evidence>
<evidence type="ECO:0000313" key="6">
    <source>
        <dbReference type="Proteomes" id="UP000318055"/>
    </source>
</evidence>
<dbReference type="InterPro" id="IPR001962">
    <property type="entry name" value="Asn_synthase"/>
</dbReference>
<dbReference type="PANTHER" id="PTHR43284:SF1">
    <property type="entry name" value="ASPARAGINE SYNTHETASE"/>
    <property type="match status" value="1"/>
</dbReference>
<dbReference type="InterPro" id="IPR014729">
    <property type="entry name" value="Rossmann-like_a/b/a_fold"/>
</dbReference>
<dbReference type="EMBL" id="CP042239">
    <property type="protein sequence ID" value="QDX25157.1"/>
    <property type="molecule type" value="Genomic_DNA"/>
</dbReference>
<dbReference type="InterPro" id="IPR051786">
    <property type="entry name" value="ASN_synthetase/amidase"/>
</dbReference>
<comment type="catalytic activity">
    <reaction evidence="3">
        <text>L-aspartate + L-glutamine + ATP + H2O = L-asparagine + L-glutamate + AMP + diphosphate + H(+)</text>
        <dbReference type="Rhea" id="RHEA:12228"/>
        <dbReference type="ChEBI" id="CHEBI:15377"/>
        <dbReference type="ChEBI" id="CHEBI:15378"/>
        <dbReference type="ChEBI" id="CHEBI:29985"/>
        <dbReference type="ChEBI" id="CHEBI:29991"/>
        <dbReference type="ChEBI" id="CHEBI:30616"/>
        <dbReference type="ChEBI" id="CHEBI:33019"/>
        <dbReference type="ChEBI" id="CHEBI:58048"/>
        <dbReference type="ChEBI" id="CHEBI:58359"/>
        <dbReference type="ChEBI" id="CHEBI:456215"/>
        <dbReference type="EC" id="6.3.5.4"/>
    </reaction>
</comment>
<evidence type="ECO:0000259" key="4">
    <source>
        <dbReference type="Pfam" id="PF00733"/>
    </source>
</evidence>
<dbReference type="GO" id="GO:0004066">
    <property type="term" value="F:asparagine synthase (glutamine-hydrolyzing) activity"/>
    <property type="evidence" value="ECO:0007669"/>
    <property type="project" value="UniProtKB-EC"/>
</dbReference>
<dbReference type="OrthoDB" id="7053173at2"/>
<dbReference type="PANTHER" id="PTHR43284">
    <property type="entry name" value="ASPARAGINE SYNTHETASE (GLUTAMINE-HYDROLYZING)"/>
    <property type="match status" value="1"/>
</dbReference>